<gene>
    <name evidence="2" type="ORF">NMOB1V02_LOCUS466</name>
</gene>
<dbReference type="AlphaFoldDB" id="A0A7R9BDZ3"/>
<reference evidence="2" key="1">
    <citation type="submission" date="2020-11" db="EMBL/GenBank/DDBJ databases">
        <authorList>
            <person name="Tran Van P."/>
        </authorList>
    </citation>
    <scope>NUCLEOTIDE SEQUENCE</scope>
</reference>
<name>A0A7R9BDZ3_9CRUS</name>
<dbReference type="EMBL" id="OA882078">
    <property type="protein sequence ID" value="CAD7272537.1"/>
    <property type="molecule type" value="Genomic_DNA"/>
</dbReference>
<organism evidence="2">
    <name type="scientific">Notodromas monacha</name>
    <dbReference type="NCBI Taxonomy" id="399045"/>
    <lineage>
        <taxon>Eukaryota</taxon>
        <taxon>Metazoa</taxon>
        <taxon>Ecdysozoa</taxon>
        <taxon>Arthropoda</taxon>
        <taxon>Crustacea</taxon>
        <taxon>Oligostraca</taxon>
        <taxon>Ostracoda</taxon>
        <taxon>Podocopa</taxon>
        <taxon>Podocopida</taxon>
        <taxon>Cypridocopina</taxon>
        <taxon>Cypridoidea</taxon>
        <taxon>Cyprididae</taxon>
        <taxon>Notodromas</taxon>
    </lineage>
</organism>
<accession>A0A7R9BDZ3</accession>
<dbReference type="Pfam" id="PF10390">
    <property type="entry name" value="ELL"/>
    <property type="match status" value="1"/>
</dbReference>
<dbReference type="GO" id="GO:0008023">
    <property type="term" value="C:transcription elongation factor complex"/>
    <property type="evidence" value="ECO:0007669"/>
    <property type="project" value="InterPro"/>
</dbReference>
<dbReference type="GO" id="GO:0006368">
    <property type="term" value="P:transcription elongation by RNA polymerase II"/>
    <property type="evidence" value="ECO:0007669"/>
    <property type="project" value="InterPro"/>
</dbReference>
<evidence type="ECO:0000313" key="3">
    <source>
        <dbReference type="Proteomes" id="UP000678499"/>
    </source>
</evidence>
<protein>
    <recommendedName>
        <fullName evidence="1">RNA polymerase II elongation factor ELL N-terminal domain-containing protein</fullName>
    </recommendedName>
</protein>
<evidence type="ECO:0000259" key="1">
    <source>
        <dbReference type="Pfam" id="PF10390"/>
    </source>
</evidence>
<dbReference type="OrthoDB" id="6284217at2759"/>
<sequence length="217" mass="23566">MARNVQRLEIGKKENEDSGLAFAGLGTDQMQRDGLLCREWGGGLRPTFLISLRLGASRYSSLLPASRTFLARRAGRTARAAVRRASPHATVLGPQCADCLPCGCGQHRETVVCSDVIVLTPRFGVSSRFNAMAVLARGSKYGLSQCKSSDKTLCYVKLTDSALKAIEEFSRQRACFGGDKDAQIQFSKNEGYSVARDLLIFLGIELGQRRNGVADVS</sequence>
<evidence type="ECO:0000313" key="2">
    <source>
        <dbReference type="EMBL" id="CAD7272537.1"/>
    </source>
</evidence>
<dbReference type="EMBL" id="CAJPEX010000041">
    <property type="protein sequence ID" value="CAG0912689.1"/>
    <property type="molecule type" value="Genomic_DNA"/>
</dbReference>
<keyword evidence="3" id="KW-1185">Reference proteome</keyword>
<feature type="domain" description="RNA polymerase II elongation factor ELL N-terminal" evidence="1">
    <location>
        <begin position="140"/>
        <end position="192"/>
    </location>
</feature>
<dbReference type="Proteomes" id="UP000678499">
    <property type="component" value="Unassembled WGS sequence"/>
</dbReference>
<proteinExistence type="predicted"/>
<dbReference type="InterPro" id="IPR019464">
    <property type="entry name" value="ELL_N"/>
</dbReference>